<comment type="caution">
    <text evidence="2">The sequence shown here is derived from an EMBL/GenBank/DDBJ whole genome shotgun (WGS) entry which is preliminary data.</text>
</comment>
<dbReference type="AlphaFoldDB" id="A0AAE0ESB4"/>
<keyword evidence="3" id="KW-1185">Reference proteome</keyword>
<organism evidence="2 3">
    <name type="scientific">Cymbomonas tetramitiformis</name>
    <dbReference type="NCBI Taxonomy" id="36881"/>
    <lineage>
        <taxon>Eukaryota</taxon>
        <taxon>Viridiplantae</taxon>
        <taxon>Chlorophyta</taxon>
        <taxon>Pyramimonadophyceae</taxon>
        <taxon>Pyramimonadales</taxon>
        <taxon>Pyramimonadaceae</taxon>
        <taxon>Cymbomonas</taxon>
    </lineage>
</organism>
<dbReference type="EMBL" id="LGRX02034119">
    <property type="protein sequence ID" value="KAK3238746.1"/>
    <property type="molecule type" value="Genomic_DNA"/>
</dbReference>
<accession>A0AAE0ESB4</accession>
<evidence type="ECO:0000313" key="3">
    <source>
        <dbReference type="Proteomes" id="UP001190700"/>
    </source>
</evidence>
<proteinExistence type="predicted"/>
<reference evidence="2 3" key="1">
    <citation type="journal article" date="2015" name="Genome Biol. Evol.">
        <title>Comparative Genomics of a Bacterivorous Green Alga Reveals Evolutionary Causalities and Consequences of Phago-Mixotrophic Mode of Nutrition.</title>
        <authorList>
            <person name="Burns J.A."/>
            <person name="Paasch A."/>
            <person name="Narechania A."/>
            <person name="Kim E."/>
        </authorList>
    </citation>
    <scope>NUCLEOTIDE SEQUENCE [LARGE SCALE GENOMIC DNA]</scope>
    <source>
        <strain evidence="2 3">PLY_AMNH</strain>
    </source>
</reference>
<sequence>MDFRKKLHCILAAEGNPFPEAGIADIRNPQLYGLQSNKTAGGFEEATLRVLLDAGNLFHTRPANVETDMPQMYDLYNDKTYDTLSKHTNSAMRYKQLVPAPALSYMHDAIVYSEVTLDWLQDEKEPPTVEDLAERVYTAHNTLKGVFALLSYRYTMIQLRGARVIPYMDDFLVLLRSKIEALRELVALADEAVILRSGLTHIVYEDGDEENLEMSMTAKQTANSDFMEDRAALSGRWLGESRRLRTGKKAEGSVACSSGQFGGSPVDFTCSKTRVEARASAGVRSRRPAASALVDLQQGQSQVIERRVQQIHAKDKRIQAKSCFRELEALATEVVIMPRRRDVLTPRRPGGSELPGALQVGCKHVQHPLLPVSYSVSEEGKRAATCTTMPGVPAGTQIEVYWEDDDAFYPVAAVVGDLCHVDLALLPARVYTVVAFCNFGRPETGPGLLPHNVTHAGGKSPFLLWKEESREQVKTRRRLVIPRAIAYNFGVLGAASALDAAHIQLLAASVGEPYTTSGSTGLSKPSGLSRARPQKHYSGKNTSKGAAICEAIGPPLETVCDVGGWAQLSSAIPVHRYIDLTAGADEHMWGYFAG</sequence>
<protein>
    <submittedName>
        <fullName evidence="2">Uncharacterized protein</fullName>
    </submittedName>
</protein>
<gene>
    <name evidence="2" type="ORF">CYMTET_51270</name>
</gene>
<name>A0AAE0ESB4_9CHLO</name>
<evidence type="ECO:0000256" key="1">
    <source>
        <dbReference type="SAM" id="MobiDB-lite"/>
    </source>
</evidence>
<feature type="compositionally biased region" description="Polar residues" evidence="1">
    <location>
        <begin position="514"/>
        <end position="523"/>
    </location>
</feature>
<evidence type="ECO:0000313" key="2">
    <source>
        <dbReference type="EMBL" id="KAK3238746.1"/>
    </source>
</evidence>
<dbReference type="Proteomes" id="UP001190700">
    <property type="component" value="Unassembled WGS sequence"/>
</dbReference>
<feature type="region of interest" description="Disordered" evidence="1">
    <location>
        <begin position="513"/>
        <end position="541"/>
    </location>
</feature>